<dbReference type="InterPro" id="IPR029058">
    <property type="entry name" value="AB_hydrolase_fold"/>
</dbReference>
<feature type="active site" evidence="1">
    <location>
        <position position="150"/>
    </location>
</feature>
<evidence type="ECO:0000259" key="2">
    <source>
        <dbReference type="Pfam" id="PF07859"/>
    </source>
</evidence>
<dbReference type="PANTHER" id="PTHR23025:SF3">
    <property type="entry name" value="HORMONE-SENSITIVE LIPASE"/>
    <property type="match status" value="1"/>
</dbReference>
<dbReference type="GO" id="GO:0004771">
    <property type="term" value="F:sterol ester esterase activity"/>
    <property type="evidence" value="ECO:0007669"/>
    <property type="project" value="TreeGrafter"/>
</dbReference>
<dbReference type="PANTHER" id="PTHR23025">
    <property type="entry name" value="TRIACYLGLYCEROL LIPASE"/>
    <property type="match status" value="1"/>
</dbReference>
<proteinExistence type="predicted"/>
<dbReference type="GO" id="GO:0019433">
    <property type="term" value="P:triglyceride catabolic process"/>
    <property type="evidence" value="ECO:0007669"/>
    <property type="project" value="TreeGrafter"/>
</dbReference>
<dbReference type="Pfam" id="PF07859">
    <property type="entry name" value="Abhydrolase_3"/>
    <property type="match status" value="1"/>
</dbReference>
<organism evidence="3">
    <name type="scientific">Photobacterium sp. MA1-3</name>
    <dbReference type="NCBI Taxonomy" id="1217768"/>
    <lineage>
        <taxon>Bacteria</taxon>
        <taxon>Pseudomonadati</taxon>
        <taxon>Pseudomonadota</taxon>
        <taxon>Gammaproteobacteria</taxon>
        <taxon>Vibrionales</taxon>
        <taxon>Vibrionaceae</taxon>
        <taxon>Photobacterium</taxon>
    </lineage>
</organism>
<evidence type="ECO:0000256" key="1">
    <source>
        <dbReference type="PROSITE-ProRule" id="PRU10038"/>
    </source>
</evidence>
<dbReference type="GO" id="GO:0005829">
    <property type="term" value="C:cytosol"/>
    <property type="evidence" value="ECO:0007669"/>
    <property type="project" value="TreeGrafter"/>
</dbReference>
<protein>
    <submittedName>
        <fullName evidence="3">Esterase</fullName>
    </submittedName>
</protein>
<dbReference type="GO" id="GO:0004806">
    <property type="term" value="F:triacylglycerol lipase activity"/>
    <property type="evidence" value="ECO:0007669"/>
    <property type="project" value="TreeGrafter"/>
</dbReference>
<dbReference type="InterPro" id="IPR013094">
    <property type="entry name" value="AB_hydrolase_3"/>
</dbReference>
<dbReference type="PROSITE" id="PS01174">
    <property type="entry name" value="LIPASE_GDXG_SER"/>
    <property type="match status" value="1"/>
</dbReference>
<dbReference type="Gene3D" id="3.40.50.1820">
    <property type="entry name" value="alpha/beta hydrolase"/>
    <property type="match status" value="1"/>
</dbReference>
<sequence length="315" mass="35020">MDSWRNRAFNKVLFRIMRQRLAGCNTTDEMRDLILSIDSYGALISAPRGMEVTPTKFADTPCDWIDMPHSSGNKIIVYFHGGGFCFSSPRIHNAFLARLANATKSRGLMVNYSLAPEHPYPAAPNECFAVYRALLMHGYHPNQIILAGDSAGGNLTLTTLLRLRDANLPMPAAAIMISPVTDMAVTGESAFKKCKDDPFFDLSTLLLMRNNYIGTQNPCDPDISPYYAQLHDLPPMFLTAGTEELLMDDSIRLAEKIGDADGDITLHVVKGVPHVYPLFYQLSEARDAIKLMASFVQEKYKEAKAEVKPEHKEAS</sequence>
<reference evidence="3" key="1">
    <citation type="submission" date="2013-07" db="EMBL/GenBank/DDBJ databases">
        <authorList>
            <person name="Kim Y.-O."/>
        </authorList>
    </citation>
    <scope>NUCLEOTIDE SEQUENCE</scope>
    <source>
        <strain evidence="3">MA1-3</strain>
    </source>
</reference>
<feature type="domain" description="Alpha/beta hydrolase fold-3" evidence="2">
    <location>
        <begin position="76"/>
        <end position="276"/>
    </location>
</feature>
<dbReference type="AlphaFoldDB" id="A0A075BZN3"/>
<evidence type="ECO:0000313" key="3">
    <source>
        <dbReference type="EMBL" id="AGT28466.1"/>
    </source>
</evidence>
<dbReference type="InterPro" id="IPR033140">
    <property type="entry name" value="Lipase_GDXG_put_SER_AS"/>
</dbReference>
<dbReference type="EMBL" id="KF431955">
    <property type="protein sequence ID" value="AGT28466.1"/>
    <property type="molecule type" value="Genomic_DNA"/>
</dbReference>
<dbReference type="SUPFAM" id="SSF53474">
    <property type="entry name" value="alpha/beta-Hydrolases"/>
    <property type="match status" value="1"/>
</dbReference>
<name>A0A075BZN3_9GAMM</name>
<accession>A0A075BZN3</accession>